<dbReference type="GO" id="GO:0052742">
    <property type="term" value="F:phosphatidylinositol kinase activity"/>
    <property type="evidence" value="ECO:0007669"/>
    <property type="project" value="InterPro"/>
</dbReference>
<dbReference type="AlphaFoldDB" id="A0A4E9D434"/>
<feature type="transmembrane region" description="Helical" evidence="4">
    <location>
        <begin position="542"/>
        <end position="561"/>
    </location>
</feature>
<keyword evidence="4" id="KW-1133">Transmembrane helix</keyword>
<evidence type="ECO:0000313" key="7">
    <source>
        <dbReference type="EMBL" id="VIO53518.1"/>
    </source>
</evidence>
<evidence type="ECO:0000256" key="4">
    <source>
        <dbReference type="SAM" id="Phobius"/>
    </source>
</evidence>
<dbReference type="InterPro" id="IPR010619">
    <property type="entry name" value="ThrE-like_N"/>
</dbReference>
<dbReference type="PROSITE" id="PS51455">
    <property type="entry name" value="PIPK"/>
    <property type="match status" value="1"/>
</dbReference>
<dbReference type="GO" id="GO:0046488">
    <property type="term" value="P:phosphatidylinositol metabolic process"/>
    <property type="evidence" value="ECO:0007669"/>
    <property type="project" value="UniProtKB-UniRule"/>
</dbReference>
<keyword evidence="2" id="KW-0808">Transferase</keyword>
<dbReference type="Pfam" id="PF01504">
    <property type="entry name" value="PIP5K"/>
    <property type="match status" value="1"/>
</dbReference>
<keyword evidence="4" id="KW-0472">Membrane</keyword>
<evidence type="ECO:0000256" key="3">
    <source>
        <dbReference type="SAM" id="MobiDB-lite"/>
    </source>
</evidence>
<evidence type="ECO:0000256" key="2">
    <source>
        <dbReference type="PROSITE-ProRule" id="PRU00781"/>
    </source>
</evidence>
<evidence type="ECO:0000259" key="5">
    <source>
        <dbReference type="PROSITE" id="PS51455"/>
    </source>
</evidence>
<sequence length="1244" mass="137600">MTGEQNDSGSGSASGSGSGGQTSQVHTPARREKKRVGWHASKQEAVVGESSESSAPTRLRPGQPQHPDEVIFSPAGSPQLAPGELPPNTPDAYELSLALTKILSAEQDKKRQEKPQMLAPDTPEIMGPKRPRPALRRNTSYDDPGEREKADQAESRTTERQYRSMADARQRADRLAVSLGSFSAPGSRRGSIDFDNFDQAPQVPSFKPLIEDYDNIKVTPPPKSTTVEDAGYFGLRQRVPRADEDLFLHHAAAENLVRSHTRKGKKDLYTKHPNGGGHASGTATPVLQQAYAHDYVPRPEQYRGGILGSLLKLYNDDRNAPGSGLNTPKDPGTPLISPRSSPPISRPTSSNGPPLRTPPRSRPSSGLFNYHKSRHSSSSLALTELMKSSSMFAAPASANMAGKWAENAKQQPPPPKKRDKTRITIHIAGIIQRHRYLLKLCRALMMYGAPTHRLEEYMTMSSRVLEIEAQFLYLPGCMIISFDDSTTHTTEVKLVRVPQGIDLGRLRDVHNIYKEVVHDKIGVEEATQRLDEVNERKPKFNVWVRVFLYGVASACVAPFAFQGRFIDLPIAFFLGAIVGILQLVLAPSNELYAHVFEVSAAVITSFFARAFGSIRGGELFCFSALAQSSIALILPGYMVLCSSLELQSHNIVAGSVRMVHALIYTLFLGYGITIGASLYGMIDSNASSRSTCDRPLERGWYFLFVPGFTMCLCLINQAKWKQSPVMVGMAVAGWSVNSYSADYFGGNGQISNMMGALAVGILANLYSRMGRHVENGWLDLVDWWKLRMRPRYTKKNLESDSSWSLPTLTDPESRPGSPEKGQEPEKKPRKVGYSLAAAAMLPAIFVQVPSGLAAGGSLLASITMADEITKNGTKVATDMNTMGNLEGTAFNVLFKVIQVAIGISVGLFMSALIVYPLAKAICKRHGSSKIGLIKAINAFFRLFKLFLSRYRSVDFLALRKEVWQIDEDEYHVSFEADTKDSLVPIGDLGYSGSTFFTTANEKYLIKSLPRRFEHDFFAKELLDPYVGHMKNQPHSLLVRIMDLVYAPHKSIGGMLGAAPTHHIVMENLLFGKPHGEQGKTWETYDLKPNDYFFPERDIANGALVPDSVIDRLVDEFPDKVRVTRQAKDELLSLLFADSALLASHNAVDYSLFLVRYPVGIEVPVVESDAGNWRRGVDDVEGKWAYRCVLLDFFWTKHAFQARALTKVVKIFNKIAHKGPMSITADPAEYRDRFMNMVDEMVVAG</sequence>
<dbReference type="InterPro" id="IPR002498">
    <property type="entry name" value="PInositol-4-P-4/5-kinase_core"/>
</dbReference>
<feature type="compositionally biased region" description="Basic and acidic residues" evidence="3">
    <location>
        <begin position="144"/>
        <end position="171"/>
    </location>
</feature>
<dbReference type="PANTHER" id="PTHR31082">
    <property type="entry name" value="PHEROMONE-REGULATED MEMBRANE PROTEIN 10"/>
    <property type="match status" value="1"/>
</dbReference>
<feature type="region of interest" description="Disordered" evidence="3">
    <location>
        <begin position="799"/>
        <end position="828"/>
    </location>
</feature>
<comment type="similarity">
    <text evidence="1">Belongs to the ThrE exporter (TC 2.A.79) family.</text>
</comment>
<feature type="transmembrane region" description="Helical" evidence="4">
    <location>
        <begin position="619"/>
        <end position="638"/>
    </location>
</feature>
<dbReference type="Proteomes" id="UP000746612">
    <property type="component" value="Unassembled WGS sequence"/>
</dbReference>
<protein>
    <recommendedName>
        <fullName evidence="5">PIPK domain-containing protein</fullName>
    </recommendedName>
</protein>
<feature type="region of interest" description="Disordered" evidence="3">
    <location>
        <begin position="1"/>
        <end position="171"/>
    </location>
</feature>
<dbReference type="SMART" id="SM00330">
    <property type="entry name" value="PIPKc"/>
    <property type="match status" value="1"/>
</dbReference>
<dbReference type="Gene3D" id="3.30.810.10">
    <property type="entry name" value="2-Layer Sandwich"/>
    <property type="match status" value="1"/>
</dbReference>
<gene>
    <name evidence="7" type="ORF">FUG_LOCUS89303</name>
    <name evidence="6" type="ORF">MDCFG202_LOCUS33857</name>
</gene>
<feature type="transmembrane region" description="Helical" evidence="4">
    <location>
        <begin position="700"/>
        <end position="718"/>
    </location>
</feature>
<feature type="region of interest" description="Disordered" evidence="3">
    <location>
        <begin position="259"/>
        <end position="282"/>
    </location>
</feature>
<feature type="transmembrane region" description="Helical" evidence="4">
    <location>
        <begin position="892"/>
        <end position="918"/>
    </location>
</feature>
<feature type="transmembrane region" description="Helical" evidence="4">
    <location>
        <begin position="750"/>
        <end position="767"/>
    </location>
</feature>
<feature type="transmembrane region" description="Helical" evidence="4">
    <location>
        <begin position="591"/>
        <end position="612"/>
    </location>
</feature>
<dbReference type="InterPro" id="IPR027483">
    <property type="entry name" value="PInositol-4-P-4/5-kinase_C_sf"/>
</dbReference>
<organism evidence="7">
    <name type="scientific">Gibberella zeae</name>
    <name type="common">Wheat head blight fungus</name>
    <name type="synonym">Fusarium graminearum</name>
    <dbReference type="NCBI Taxonomy" id="5518"/>
    <lineage>
        <taxon>Eukaryota</taxon>
        <taxon>Fungi</taxon>
        <taxon>Dikarya</taxon>
        <taxon>Ascomycota</taxon>
        <taxon>Pezizomycotina</taxon>
        <taxon>Sordariomycetes</taxon>
        <taxon>Hypocreomycetidae</taxon>
        <taxon>Hypocreales</taxon>
        <taxon>Nectriaceae</taxon>
        <taxon>Fusarium</taxon>
    </lineage>
</organism>
<dbReference type="Gene3D" id="3.30.800.10">
    <property type="entry name" value="Phosphatidylinositol Phosphate Kinase II Beta"/>
    <property type="match status" value="1"/>
</dbReference>
<keyword evidence="2" id="KW-0418">Kinase</keyword>
<dbReference type="InterPro" id="IPR051361">
    <property type="entry name" value="ThrE/Ser_Exporter"/>
</dbReference>
<feature type="transmembrane region" description="Helical" evidence="4">
    <location>
        <begin position="831"/>
        <end position="848"/>
    </location>
</feature>
<name>A0A4E9D434_GIBZA</name>
<feature type="domain" description="PIPK" evidence="5">
    <location>
        <begin position="877"/>
        <end position="1241"/>
    </location>
</feature>
<reference evidence="7" key="1">
    <citation type="submission" date="2019-04" db="EMBL/GenBank/DDBJ databases">
        <authorList>
            <person name="Melise S."/>
            <person name="Noan J."/>
            <person name="Okalmin O."/>
        </authorList>
    </citation>
    <scope>NUCLEOTIDE SEQUENCE</scope>
    <source>
        <strain evidence="7">FN9</strain>
    </source>
</reference>
<dbReference type="InterPro" id="IPR027484">
    <property type="entry name" value="PInositol-4-P-5-kinase_N"/>
</dbReference>
<dbReference type="GO" id="GO:0005524">
    <property type="term" value="F:ATP binding"/>
    <property type="evidence" value="ECO:0007669"/>
    <property type="project" value="UniProtKB-UniRule"/>
</dbReference>
<keyword evidence="2" id="KW-0067">ATP-binding</keyword>
<reference evidence="6" key="2">
    <citation type="submission" date="2021-03" db="EMBL/GenBank/DDBJ databases">
        <authorList>
            <person name="Alouane T."/>
            <person name="Langin T."/>
            <person name="Bonhomme L."/>
        </authorList>
    </citation>
    <scope>NUCLEOTIDE SEQUENCE</scope>
    <source>
        <strain evidence="6">MDC_Fg202</strain>
    </source>
</reference>
<dbReference type="EMBL" id="CAAKMV010000066">
    <property type="protein sequence ID" value="VIO53518.1"/>
    <property type="molecule type" value="Genomic_DNA"/>
</dbReference>
<keyword evidence="2" id="KW-0547">Nucleotide-binding</keyword>
<dbReference type="PANTHER" id="PTHR31082:SF4">
    <property type="entry name" value="PHEROMONE-REGULATED MEMBRANE PROTEIN 10"/>
    <property type="match status" value="1"/>
</dbReference>
<dbReference type="Pfam" id="PF06738">
    <property type="entry name" value="ThrE"/>
    <property type="match status" value="1"/>
</dbReference>
<dbReference type="EMBL" id="CAJPIJ010000071">
    <property type="protein sequence ID" value="CAG1965904.1"/>
    <property type="molecule type" value="Genomic_DNA"/>
</dbReference>
<dbReference type="GO" id="GO:0022857">
    <property type="term" value="F:transmembrane transporter activity"/>
    <property type="evidence" value="ECO:0007669"/>
    <property type="project" value="InterPro"/>
</dbReference>
<feature type="transmembrane region" description="Helical" evidence="4">
    <location>
        <begin position="568"/>
        <end position="585"/>
    </location>
</feature>
<feature type="region of interest" description="Disordered" evidence="3">
    <location>
        <begin position="319"/>
        <end position="373"/>
    </location>
</feature>
<evidence type="ECO:0000256" key="1">
    <source>
        <dbReference type="ARBA" id="ARBA00034125"/>
    </source>
</evidence>
<proteinExistence type="inferred from homology"/>
<keyword evidence="4" id="KW-0812">Transmembrane</keyword>
<accession>A0A4E9D434</accession>
<feature type="transmembrane region" description="Helical" evidence="4">
    <location>
        <begin position="658"/>
        <end position="679"/>
    </location>
</feature>
<evidence type="ECO:0000313" key="6">
    <source>
        <dbReference type="EMBL" id="CAG1965904.1"/>
    </source>
</evidence>
<dbReference type="SUPFAM" id="SSF56104">
    <property type="entry name" value="SAICAR synthase-like"/>
    <property type="match status" value="1"/>
</dbReference>